<gene>
    <name evidence="2" type="ORF">rCG_50572</name>
</gene>
<evidence type="ECO:0000313" key="2">
    <source>
        <dbReference type="EMBL" id="EDL87110.1"/>
    </source>
</evidence>
<dbReference type="AlphaFoldDB" id="A6KC32"/>
<accession>A6KC32</accession>
<dbReference type="EMBL" id="CH474035">
    <property type="protein sequence ID" value="EDL87110.1"/>
    <property type="molecule type" value="Genomic_DNA"/>
</dbReference>
<dbReference type="Proteomes" id="UP000234681">
    <property type="component" value="Chromosome 7"/>
</dbReference>
<feature type="non-terminal residue" evidence="2">
    <location>
        <position position="36"/>
    </location>
</feature>
<protein>
    <submittedName>
        <fullName evidence="2">RCG50572</fullName>
    </submittedName>
</protein>
<keyword evidence="1" id="KW-1133">Transmembrane helix</keyword>
<keyword evidence="1" id="KW-0812">Transmembrane</keyword>
<proteinExistence type="predicted"/>
<reference evidence="2 3" key="1">
    <citation type="submission" date="2005-09" db="EMBL/GenBank/DDBJ databases">
        <authorList>
            <person name="Mural R.J."/>
            <person name="Li P.W."/>
            <person name="Adams M.D."/>
            <person name="Amanatides P.G."/>
            <person name="Baden-Tillson H."/>
            <person name="Barnstead M."/>
            <person name="Chin S.H."/>
            <person name="Dew I."/>
            <person name="Evans C.A."/>
            <person name="Ferriera S."/>
            <person name="Flanigan M."/>
            <person name="Fosler C."/>
            <person name="Glodek A."/>
            <person name="Gu Z."/>
            <person name="Holt R.A."/>
            <person name="Jennings D."/>
            <person name="Kraft C.L."/>
            <person name="Lu F."/>
            <person name="Nguyen T."/>
            <person name="Nusskern D.R."/>
            <person name="Pfannkoch C.M."/>
            <person name="Sitter C."/>
            <person name="Sutton G.G."/>
            <person name="Venter J.C."/>
            <person name="Wang Z."/>
            <person name="Woodage T."/>
            <person name="Zheng X.H."/>
            <person name="Zhong F."/>
        </authorList>
    </citation>
    <scope>NUCLEOTIDE SEQUENCE [LARGE SCALE GENOMIC DNA]</scope>
    <source>
        <strain>BN</strain>
        <strain evidence="3">Sprague-Dawley</strain>
    </source>
</reference>
<feature type="transmembrane region" description="Helical" evidence="1">
    <location>
        <begin position="12"/>
        <end position="33"/>
    </location>
</feature>
<evidence type="ECO:0000256" key="1">
    <source>
        <dbReference type="SAM" id="Phobius"/>
    </source>
</evidence>
<keyword evidence="1" id="KW-0472">Membrane</keyword>
<sequence>MEGIVPQRTWRLCATSSYLTIGTSSLWVLYPFLLNG</sequence>
<organism evidence="2 3">
    <name type="scientific">Rattus norvegicus</name>
    <name type="common">Rat</name>
    <dbReference type="NCBI Taxonomy" id="10116"/>
    <lineage>
        <taxon>Eukaryota</taxon>
        <taxon>Metazoa</taxon>
        <taxon>Chordata</taxon>
        <taxon>Craniata</taxon>
        <taxon>Vertebrata</taxon>
        <taxon>Euteleostomi</taxon>
        <taxon>Mammalia</taxon>
        <taxon>Eutheria</taxon>
        <taxon>Euarchontoglires</taxon>
        <taxon>Glires</taxon>
        <taxon>Rodentia</taxon>
        <taxon>Myomorpha</taxon>
        <taxon>Muroidea</taxon>
        <taxon>Muridae</taxon>
        <taxon>Murinae</taxon>
        <taxon>Rattus</taxon>
    </lineage>
</organism>
<evidence type="ECO:0000313" key="3">
    <source>
        <dbReference type="Proteomes" id="UP000234681"/>
    </source>
</evidence>
<name>A6KC32_RAT</name>